<evidence type="ECO:0000256" key="1">
    <source>
        <dbReference type="ARBA" id="ARBA00001961"/>
    </source>
</evidence>
<proteinExistence type="predicted"/>
<dbReference type="InterPro" id="IPR045054">
    <property type="entry name" value="P4HA-like"/>
</dbReference>
<dbReference type="PROSITE" id="PS51471">
    <property type="entry name" value="FE2OG_OXY"/>
    <property type="match status" value="1"/>
</dbReference>
<comment type="catalytic activity">
    <reaction evidence="7">
        <text>L-prolyl-[collagen] + 2-oxoglutarate + O2 = trans-4-hydroxy-L-prolyl-[collagen] + succinate + CO2</text>
        <dbReference type="Rhea" id="RHEA:18945"/>
        <dbReference type="Rhea" id="RHEA-COMP:11676"/>
        <dbReference type="Rhea" id="RHEA-COMP:11680"/>
        <dbReference type="ChEBI" id="CHEBI:15379"/>
        <dbReference type="ChEBI" id="CHEBI:16526"/>
        <dbReference type="ChEBI" id="CHEBI:16810"/>
        <dbReference type="ChEBI" id="CHEBI:30031"/>
        <dbReference type="ChEBI" id="CHEBI:50342"/>
        <dbReference type="ChEBI" id="CHEBI:61965"/>
        <dbReference type="EC" id="1.14.11.2"/>
    </reaction>
</comment>
<dbReference type="Gene3D" id="2.60.120.620">
    <property type="entry name" value="q2cbj1_9rhob like domain"/>
    <property type="match status" value="1"/>
</dbReference>
<name>A0AAE0FF61_9CHLO</name>
<comment type="cofactor">
    <cofactor evidence="1">
        <name>L-ascorbate</name>
        <dbReference type="ChEBI" id="CHEBI:38290"/>
    </cofactor>
</comment>
<dbReference type="PANTHER" id="PTHR10869">
    <property type="entry name" value="PROLYL 4-HYDROXYLASE ALPHA SUBUNIT"/>
    <property type="match status" value="1"/>
</dbReference>
<comment type="subcellular location">
    <subcellularLocation>
        <location evidence="2">Endoplasmic reticulum membrane</location>
        <topology evidence="2">Single-pass type II membrane protein</topology>
    </subcellularLocation>
</comment>
<dbReference type="GO" id="GO:0005506">
    <property type="term" value="F:iron ion binding"/>
    <property type="evidence" value="ECO:0007669"/>
    <property type="project" value="InterPro"/>
</dbReference>
<accession>A0AAE0FF61</accession>
<evidence type="ECO:0000256" key="5">
    <source>
        <dbReference type="ARBA" id="ARBA00023002"/>
    </source>
</evidence>
<dbReference type="GO" id="GO:0005789">
    <property type="term" value="C:endoplasmic reticulum membrane"/>
    <property type="evidence" value="ECO:0007669"/>
    <property type="project" value="UniProtKB-SubCell"/>
</dbReference>
<dbReference type="PANTHER" id="PTHR10869:SF247">
    <property type="entry name" value="FE2OG DIOXYGENASE DOMAIN-CONTAINING PROTEIN"/>
    <property type="match status" value="1"/>
</dbReference>
<evidence type="ECO:0000313" key="10">
    <source>
        <dbReference type="Proteomes" id="UP001190700"/>
    </source>
</evidence>
<dbReference type="Pfam" id="PF13640">
    <property type="entry name" value="2OG-FeII_Oxy_3"/>
    <property type="match status" value="1"/>
</dbReference>
<dbReference type="EMBL" id="LGRX02019302">
    <property type="protein sequence ID" value="KAK3258727.1"/>
    <property type="molecule type" value="Genomic_DNA"/>
</dbReference>
<dbReference type="InterPro" id="IPR005123">
    <property type="entry name" value="Oxoglu/Fe-dep_dioxygenase_dom"/>
</dbReference>
<keyword evidence="4" id="KW-0223">Dioxygenase</keyword>
<evidence type="ECO:0000256" key="4">
    <source>
        <dbReference type="ARBA" id="ARBA00022964"/>
    </source>
</evidence>
<evidence type="ECO:0000256" key="2">
    <source>
        <dbReference type="ARBA" id="ARBA00004648"/>
    </source>
</evidence>
<reference evidence="9 10" key="1">
    <citation type="journal article" date="2015" name="Genome Biol. Evol.">
        <title>Comparative Genomics of a Bacterivorous Green Alga Reveals Evolutionary Causalities and Consequences of Phago-Mixotrophic Mode of Nutrition.</title>
        <authorList>
            <person name="Burns J.A."/>
            <person name="Paasch A."/>
            <person name="Narechania A."/>
            <person name="Kim E."/>
        </authorList>
    </citation>
    <scope>NUCLEOTIDE SEQUENCE [LARGE SCALE GENOMIC DNA]</scope>
    <source>
        <strain evidence="9 10">PLY_AMNH</strain>
    </source>
</reference>
<keyword evidence="3" id="KW-0479">Metal-binding</keyword>
<dbReference type="SMART" id="SM00702">
    <property type="entry name" value="P4Hc"/>
    <property type="match status" value="1"/>
</dbReference>
<evidence type="ECO:0000259" key="8">
    <source>
        <dbReference type="PROSITE" id="PS51471"/>
    </source>
</evidence>
<evidence type="ECO:0000256" key="7">
    <source>
        <dbReference type="ARBA" id="ARBA00049169"/>
    </source>
</evidence>
<comment type="caution">
    <text evidence="9">The sequence shown here is derived from an EMBL/GenBank/DDBJ whole genome shotgun (WGS) entry which is preliminary data.</text>
</comment>
<dbReference type="AlphaFoldDB" id="A0AAE0FF61"/>
<dbReference type="InterPro" id="IPR044862">
    <property type="entry name" value="Pro_4_hyd_alph_FE2OG_OXY"/>
</dbReference>
<dbReference type="InterPro" id="IPR006620">
    <property type="entry name" value="Pro_4_hyd_alph"/>
</dbReference>
<gene>
    <name evidence="9" type="ORF">CYMTET_32238</name>
</gene>
<keyword evidence="10" id="KW-1185">Reference proteome</keyword>
<keyword evidence="5" id="KW-0560">Oxidoreductase</keyword>
<dbReference type="GO" id="GO:0031418">
    <property type="term" value="F:L-ascorbic acid binding"/>
    <property type="evidence" value="ECO:0007669"/>
    <property type="project" value="InterPro"/>
</dbReference>
<dbReference type="GO" id="GO:0004656">
    <property type="term" value="F:procollagen-proline 4-dioxygenase activity"/>
    <property type="evidence" value="ECO:0007669"/>
    <property type="project" value="UniProtKB-EC"/>
</dbReference>
<protein>
    <recommendedName>
        <fullName evidence="8">Fe2OG dioxygenase domain-containing protein</fullName>
    </recommendedName>
</protein>
<feature type="domain" description="Fe2OG dioxygenase" evidence="8">
    <location>
        <begin position="155"/>
        <end position="272"/>
    </location>
</feature>
<evidence type="ECO:0000313" key="9">
    <source>
        <dbReference type="EMBL" id="KAK3258727.1"/>
    </source>
</evidence>
<sequence>MAPAHHASQLFSRKVVTQEAVKASSRYQQGRDYEVLTRESGQQRDNLPIFTATPNTVVFSTREEEAGDQVKRFDCPDIPGAFHLSNVLTSDECEQILSLSEAMGYTTDAPVSLGRDIRHNENCVWIMDESILHPIFNRCRRLLPQEVAGGQVVGLNARCRLYKYGPQDIFRAHTDGSWPGSGVVDGQLEFDAYRDRWSQLTFLIYLNEDFEGGATTFYIPSKVQGCGEARGVAAKQGSVLCFHHGSHPLSPLHEGSEILQGVKYIIRTDLLYTLPGAGNADVQGPWRRNYAGQKPDL</sequence>
<keyword evidence="6" id="KW-0408">Iron</keyword>
<dbReference type="Proteomes" id="UP001190700">
    <property type="component" value="Unassembled WGS sequence"/>
</dbReference>
<evidence type="ECO:0000256" key="3">
    <source>
        <dbReference type="ARBA" id="ARBA00022723"/>
    </source>
</evidence>
<evidence type="ECO:0000256" key="6">
    <source>
        <dbReference type="ARBA" id="ARBA00023004"/>
    </source>
</evidence>
<organism evidence="9 10">
    <name type="scientific">Cymbomonas tetramitiformis</name>
    <dbReference type="NCBI Taxonomy" id="36881"/>
    <lineage>
        <taxon>Eukaryota</taxon>
        <taxon>Viridiplantae</taxon>
        <taxon>Chlorophyta</taxon>
        <taxon>Pyramimonadophyceae</taxon>
        <taxon>Pyramimonadales</taxon>
        <taxon>Pyramimonadaceae</taxon>
        <taxon>Cymbomonas</taxon>
    </lineage>
</organism>